<dbReference type="RefSeq" id="WP_039426559.1">
    <property type="nucleotide sequence ID" value="NZ_JRAK01000144.1"/>
</dbReference>
<sequence>MIAKISGTANLGGALGYNFKKVEAKEATILLAQGLYQNTSGKYTMNEILADMQALIPQKCRTKNVVFHCSLNPHPDEKLSDDILARIAQEYIQALGYGKQPYIIFKHNDIAREHIHIVSLRIDGKGGKLNDQFEKRRSKKITDALEQKYGLIPSTTQRKDQIATIQGVKQGKGNIREQIASSTTQRKDQIATIQGVKQGKGNIREQIASVARSVISHYHFCSLGEFNAILTKYKLAVEEVKTEYRGKRYNGLVYVPTDGKGSKIGTPIHASEIGRGVGYSAVQHKMQQSKQNIKPLVTNIRQRVLQVMRTSPPTEEELHSRLKNEGLRAVIRKNNSGRIYGITFIDDTEGIALNGSRLGKGYAANQFEAYFADTIHNRFLDESLYGKLSVPEQIDKPWSPDLSSQETEGDNLFDEVLENLISDTPLPTSNDDWKEAAWQRKLRKRSKLKNR</sequence>
<evidence type="ECO:0000259" key="1">
    <source>
        <dbReference type="Pfam" id="PF03432"/>
    </source>
</evidence>
<dbReference type="Proteomes" id="UP000030146">
    <property type="component" value="Unassembled WGS sequence"/>
</dbReference>
<dbReference type="InterPro" id="IPR005094">
    <property type="entry name" value="Endonuclease_MobA/VirD2"/>
</dbReference>
<protein>
    <submittedName>
        <fullName evidence="2">Relaxase</fullName>
    </submittedName>
</protein>
<name>A0A0A2F0F1_9PORP</name>
<proteinExistence type="predicted"/>
<dbReference type="EMBL" id="JRAK01000144">
    <property type="protein sequence ID" value="KGN84496.1"/>
    <property type="molecule type" value="Genomic_DNA"/>
</dbReference>
<keyword evidence="3" id="KW-1185">Reference proteome</keyword>
<evidence type="ECO:0000313" key="2">
    <source>
        <dbReference type="EMBL" id="KGN84496.1"/>
    </source>
</evidence>
<evidence type="ECO:0000313" key="3">
    <source>
        <dbReference type="Proteomes" id="UP000030146"/>
    </source>
</evidence>
<reference evidence="2 3" key="1">
    <citation type="submission" date="2014-08" db="EMBL/GenBank/DDBJ databases">
        <title>Porphyromonas gulae strain:COT-052_OH3439 Genome sequencing.</title>
        <authorList>
            <person name="Wallis C."/>
            <person name="Deusch O."/>
            <person name="O'Flynn C."/>
            <person name="Davis I."/>
            <person name="Jospin G."/>
            <person name="Darling A.E."/>
            <person name="Coil D.A."/>
            <person name="Alexiev A."/>
            <person name="Horsfall A."/>
            <person name="Kirkwood N."/>
            <person name="Harris S."/>
            <person name="Eisen J.A."/>
        </authorList>
    </citation>
    <scope>NUCLEOTIDE SEQUENCE [LARGE SCALE GENOMIC DNA]</scope>
    <source>
        <strain evidence="3">COT-052 OH3439</strain>
    </source>
</reference>
<gene>
    <name evidence="2" type="ORF">HR15_10945</name>
</gene>
<dbReference type="AlphaFoldDB" id="A0A0A2F0F1"/>
<accession>A0A0A2F0F1</accession>
<organism evidence="2 3">
    <name type="scientific">Porphyromonas gulae</name>
    <dbReference type="NCBI Taxonomy" id="111105"/>
    <lineage>
        <taxon>Bacteria</taxon>
        <taxon>Pseudomonadati</taxon>
        <taxon>Bacteroidota</taxon>
        <taxon>Bacteroidia</taxon>
        <taxon>Bacteroidales</taxon>
        <taxon>Porphyromonadaceae</taxon>
        <taxon>Porphyromonas</taxon>
    </lineage>
</organism>
<dbReference type="Pfam" id="PF03432">
    <property type="entry name" value="Relaxase"/>
    <property type="match status" value="1"/>
</dbReference>
<comment type="caution">
    <text evidence="2">The sequence shown here is derived from an EMBL/GenBank/DDBJ whole genome shotgun (WGS) entry which is preliminary data.</text>
</comment>
<feature type="domain" description="MobA/VirD2-like nuclease" evidence="1">
    <location>
        <begin position="17"/>
        <end position="151"/>
    </location>
</feature>